<proteinExistence type="predicted"/>
<dbReference type="AlphaFoldDB" id="A0AAD2GDB2"/>
<name>A0AAD2GDB2_9STRA</name>
<feature type="chain" id="PRO_5042183352" evidence="2">
    <location>
        <begin position="24"/>
        <end position="578"/>
    </location>
</feature>
<evidence type="ECO:0000256" key="2">
    <source>
        <dbReference type="SAM" id="SignalP"/>
    </source>
</evidence>
<reference evidence="3" key="1">
    <citation type="submission" date="2023-08" db="EMBL/GenBank/DDBJ databases">
        <authorList>
            <person name="Audoor S."/>
            <person name="Bilcke G."/>
        </authorList>
    </citation>
    <scope>NUCLEOTIDE SEQUENCE</scope>
</reference>
<keyword evidence="1" id="KW-0812">Transmembrane</keyword>
<evidence type="ECO:0000313" key="4">
    <source>
        <dbReference type="Proteomes" id="UP001295423"/>
    </source>
</evidence>
<gene>
    <name evidence="3" type="ORF">CYCCA115_LOCUS24184</name>
</gene>
<keyword evidence="1" id="KW-0472">Membrane</keyword>
<comment type="caution">
    <text evidence="3">The sequence shown here is derived from an EMBL/GenBank/DDBJ whole genome shotgun (WGS) entry which is preliminary data.</text>
</comment>
<accession>A0AAD2GDB2</accession>
<keyword evidence="1" id="KW-1133">Transmembrane helix</keyword>
<keyword evidence="4" id="KW-1185">Reference proteome</keyword>
<keyword evidence="2" id="KW-0732">Signal</keyword>
<evidence type="ECO:0000256" key="1">
    <source>
        <dbReference type="SAM" id="Phobius"/>
    </source>
</evidence>
<feature type="transmembrane region" description="Helical" evidence="1">
    <location>
        <begin position="476"/>
        <end position="494"/>
    </location>
</feature>
<organism evidence="3 4">
    <name type="scientific">Cylindrotheca closterium</name>
    <dbReference type="NCBI Taxonomy" id="2856"/>
    <lineage>
        <taxon>Eukaryota</taxon>
        <taxon>Sar</taxon>
        <taxon>Stramenopiles</taxon>
        <taxon>Ochrophyta</taxon>
        <taxon>Bacillariophyta</taxon>
        <taxon>Bacillariophyceae</taxon>
        <taxon>Bacillariophycidae</taxon>
        <taxon>Bacillariales</taxon>
        <taxon>Bacillariaceae</taxon>
        <taxon>Cylindrotheca</taxon>
    </lineage>
</organism>
<dbReference type="Proteomes" id="UP001295423">
    <property type="component" value="Unassembled WGS sequence"/>
</dbReference>
<sequence length="578" mass="64784">MKTSTSRSKFLLWPLLASTTAVGKVIHSGGSGGVATGVTRDPKTGDLVVVGTIYEESFWDMDAANGKPTSCFMVTGNFTKAHFERQAVHTPELCFGDVVVVDQGDLQSQSVVTGTSAGMSDLVTLYDYEHLEHTYALSKEYYPVTMSHNEGDKVIVGFHQYKGLPFEGDVGNEQGLNLNDLIKFWDRLKTPNHMTSTVSRLTKMSTNTGRVHFDKHLKTHFGVTTIAKIVHLKHQNRFMVAGSTTGSGEHIGAYPRDKIDWDGYVAIFDETTGEIVFGGADNRIQSEEEADDFVHSICTHKEYVFIVGVTEGTIADDAEQQGGAFVIKMDTKTLEVKWKKQIQGSYDNLRCEAHYRGVFVGGMQMVKEAETGKIVSDVFVSRFDYTGDQMWAQKLDSELVTHERGDDVLVDLDVSHDGKELIALMNTRVLHRGENKVMLVDIDIHTGESDLSRDIILTAQQVDIISDDSNTGHLQVFWWLSAVCGAGLLFLLNGKRRQYMREKHARDKALAECDYENNLKKWMDDDEIFDYDQDGLYRSELADKKHLKLKPNVRGDLRGFGAGLMSSADRRFYDVEMY</sequence>
<dbReference type="EMBL" id="CAKOGP040002469">
    <property type="protein sequence ID" value="CAJ1970161.1"/>
    <property type="molecule type" value="Genomic_DNA"/>
</dbReference>
<evidence type="ECO:0000313" key="3">
    <source>
        <dbReference type="EMBL" id="CAJ1970161.1"/>
    </source>
</evidence>
<protein>
    <submittedName>
        <fullName evidence="3">Uncharacterized protein</fullName>
    </submittedName>
</protein>
<feature type="signal peptide" evidence="2">
    <location>
        <begin position="1"/>
        <end position="23"/>
    </location>
</feature>